<dbReference type="OrthoDB" id="6335039at2"/>
<evidence type="ECO:0000256" key="1">
    <source>
        <dbReference type="SAM" id="SignalP"/>
    </source>
</evidence>
<gene>
    <name evidence="2" type="ORF">RJ41_13200</name>
</gene>
<organism evidence="2 3">
    <name type="scientific">Alteromonas marina</name>
    <dbReference type="NCBI Taxonomy" id="203795"/>
    <lineage>
        <taxon>Bacteria</taxon>
        <taxon>Pseudomonadati</taxon>
        <taxon>Pseudomonadota</taxon>
        <taxon>Gammaproteobacteria</taxon>
        <taxon>Alteromonadales</taxon>
        <taxon>Alteromonadaceae</taxon>
        <taxon>Alteromonas/Salinimonas group</taxon>
        <taxon>Alteromonas</taxon>
    </lineage>
</organism>
<feature type="signal peptide" evidence="1">
    <location>
        <begin position="1"/>
        <end position="32"/>
    </location>
</feature>
<accession>A0A0B3Y5E4</accession>
<name>A0A0B3Y5E4_9ALTE</name>
<dbReference type="AlphaFoldDB" id="A0A0B3Y5E4"/>
<dbReference type="EMBL" id="JWLW01000023">
    <property type="protein sequence ID" value="KHT50733.1"/>
    <property type="molecule type" value="Genomic_DNA"/>
</dbReference>
<keyword evidence="1" id="KW-0732">Signal</keyword>
<dbReference type="RefSeq" id="WP_039221577.1">
    <property type="nucleotide sequence ID" value="NZ_JWLW01000023.1"/>
</dbReference>
<comment type="caution">
    <text evidence="2">The sequence shown here is derived from an EMBL/GenBank/DDBJ whole genome shotgun (WGS) entry which is preliminary data.</text>
</comment>
<evidence type="ECO:0000313" key="3">
    <source>
        <dbReference type="Proteomes" id="UP000031197"/>
    </source>
</evidence>
<dbReference type="Proteomes" id="UP000031197">
    <property type="component" value="Unassembled WGS sequence"/>
</dbReference>
<sequence>MQISSALTAIKQLTSRLLLLTTCAVLSNSAFAIEAGQYYYFISDKCVAKGPQTPEERGAVTPDVMLFEVVPAGISDYYVNMNTSALVHYTEEGQAHLSSMEAEQAYTAGKAPSKDSLRKDGNAIQHDFMLQREAIDLKTLINALNGFSQLQSDKGYFFKKIVGLSNPGAKFKAITRVRLSDMGYDNRMVLTSYSSDYFMLDEQGKASDTPFITVDHGAALRNSLHDTNSPYAIFTKNSVCGEKWEPGN</sequence>
<proteinExistence type="predicted"/>
<feature type="chain" id="PRO_5002084707" evidence="1">
    <location>
        <begin position="33"/>
        <end position="248"/>
    </location>
</feature>
<reference evidence="2 3" key="1">
    <citation type="submission" date="2014-12" db="EMBL/GenBank/DDBJ databases">
        <title>Genome sequencing of Alteromonas marina AD001.</title>
        <authorList>
            <person name="Adrian T.G.S."/>
            <person name="Chan K.G."/>
        </authorList>
    </citation>
    <scope>NUCLEOTIDE SEQUENCE [LARGE SCALE GENOMIC DNA]</scope>
    <source>
        <strain evidence="2 3">AD001</strain>
    </source>
</reference>
<keyword evidence="3" id="KW-1185">Reference proteome</keyword>
<evidence type="ECO:0000313" key="2">
    <source>
        <dbReference type="EMBL" id="KHT50733.1"/>
    </source>
</evidence>
<protein>
    <submittedName>
        <fullName evidence="2">Uncharacterized protein</fullName>
    </submittedName>
</protein>